<evidence type="ECO:0000313" key="5">
    <source>
        <dbReference type="Proteomes" id="UP000236753"/>
    </source>
</evidence>
<dbReference type="SUPFAM" id="SSF53271">
    <property type="entry name" value="PRTase-like"/>
    <property type="match status" value="1"/>
</dbReference>
<feature type="domain" description="Phosphoribosyltransferase" evidence="2">
    <location>
        <begin position="191"/>
        <end position="228"/>
    </location>
</feature>
<dbReference type="Proteomes" id="UP000236753">
    <property type="component" value="Unassembled WGS sequence"/>
</dbReference>
<dbReference type="Pfam" id="PF00156">
    <property type="entry name" value="Pribosyltran"/>
    <property type="match status" value="1"/>
</dbReference>
<reference evidence="4 5" key="1">
    <citation type="submission" date="2016-10" db="EMBL/GenBank/DDBJ databases">
        <authorList>
            <person name="de Groot N.N."/>
        </authorList>
    </citation>
    <scope>NUCLEOTIDE SEQUENCE [LARGE SCALE GENOMIC DNA]</scope>
    <source>
        <strain evidence="4 5">Nm13</strain>
    </source>
</reference>
<feature type="domain" description="Double zinc ribbon" evidence="3">
    <location>
        <begin position="25"/>
        <end position="70"/>
    </location>
</feature>
<dbReference type="PANTHER" id="PTHR47505">
    <property type="entry name" value="DNA UTILIZATION PROTEIN YHGH"/>
    <property type="match status" value="1"/>
</dbReference>
<dbReference type="InterPro" id="IPR000836">
    <property type="entry name" value="PRTase_dom"/>
</dbReference>
<dbReference type="Pfam" id="PF18912">
    <property type="entry name" value="DZR_2"/>
    <property type="match status" value="1"/>
</dbReference>
<gene>
    <name evidence="4" type="ORF">SAMN05216334_12033</name>
</gene>
<organism evidence="4 5">
    <name type="scientific">Nitrosomonas ureae</name>
    <dbReference type="NCBI Taxonomy" id="44577"/>
    <lineage>
        <taxon>Bacteria</taxon>
        <taxon>Pseudomonadati</taxon>
        <taxon>Pseudomonadota</taxon>
        <taxon>Betaproteobacteria</taxon>
        <taxon>Nitrosomonadales</taxon>
        <taxon>Nitrosomonadaceae</taxon>
        <taxon>Nitrosomonas</taxon>
    </lineage>
</organism>
<proteinExistence type="inferred from homology"/>
<dbReference type="CDD" id="cd06223">
    <property type="entry name" value="PRTases_typeI"/>
    <property type="match status" value="1"/>
</dbReference>
<sequence length="248" mass="27573">MALSIFPLLFVHNRSDAILIMTQTSCVLCGASTSQDFCESCMLDLPQLPENHCPICLWPVPASEICGACLNKPPAFTRTIAALRYTFPIDALIHALKYRTNLFLASTLANLLIKKLMTTDILPDIIIPMPLHPIRLRERGFNQAMEISRYVSKSLGVSVLPDCCTRIKHTLPQTGLPWKDRQKNIRSAFDCTIDLSGKHVALVDDVMTTGATLNELAKTLRKRGVIEVSNWIIARALPEKNQIGPHSL</sequence>
<dbReference type="InterPro" id="IPR044005">
    <property type="entry name" value="DZR_2"/>
</dbReference>
<dbReference type="InterPro" id="IPR029057">
    <property type="entry name" value="PRTase-like"/>
</dbReference>
<accession>A0A1H5WQH9</accession>
<evidence type="ECO:0000259" key="2">
    <source>
        <dbReference type="Pfam" id="PF00156"/>
    </source>
</evidence>
<dbReference type="AlphaFoldDB" id="A0A1H5WQH9"/>
<dbReference type="Gene3D" id="3.40.50.2020">
    <property type="match status" value="1"/>
</dbReference>
<protein>
    <submittedName>
        <fullName evidence="4">ComF family protein</fullName>
    </submittedName>
</protein>
<evidence type="ECO:0000256" key="1">
    <source>
        <dbReference type="ARBA" id="ARBA00008007"/>
    </source>
</evidence>
<evidence type="ECO:0000313" key="4">
    <source>
        <dbReference type="EMBL" id="SEG01217.1"/>
    </source>
</evidence>
<name>A0A1H5WQH9_9PROT</name>
<dbReference type="InterPro" id="IPR051910">
    <property type="entry name" value="ComF/GntX_DNA_util-trans"/>
</dbReference>
<comment type="similarity">
    <text evidence="1">Belongs to the ComF/GntX family.</text>
</comment>
<dbReference type="PANTHER" id="PTHR47505:SF1">
    <property type="entry name" value="DNA UTILIZATION PROTEIN YHGH"/>
    <property type="match status" value="1"/>
</dbReference>
<dbReference type="EMBL" id="FNUX01000020">
    <property type="protein sequence ID" value="SEG01217.1"/>
    <property type="molecule type" value="Genomic_DNA"/>
</dbReference>
<evidence type="ECO:0000259" key="3">
    <source>
        <dbReference type="Pfam" id="PF18912"/>
    </source>
</evidence>